<dbReference type="EMBL" id="CAJOBC010097338">
    <property type="protein sequence ID" value="CAF4446780.1"/>
    <property type="molecule type" value="Genomic_DNA"/>
</dbReference>
<organism evidence="2 4">
    <name type="scientific">Didymodactylos carnosus</name>
    <dbReference type="NCBI Taxonomy" id="1234261"/>
    <lineage>
        <taxon>Eukaryota</taxon>
        <taxon>Metazoa</taxon>
        <taxon>Spiralia</taxon>
        <taxon>Gnathifera</taxon>
        <taxon>Rotifera</taxon>
        <taxon>Eurotatoria</taxon>
        <taxon>Bdelloidea</taxon>
        <taxon>Philodinida</taxon>
        <taxon>Philodinidae</taxon>
        <taxon>Didymodactylos</taxon>
    </lineage>
</organism>
<dbReference type="Proteomes" id="UP000663829">
    <property type="component" value="Unassembled WGS sequence"/>
</dbReference>
<feature type="compositionally biased region" description="Low complexity" evidence="1">
    <location>
        <begin position="154"/>
        <end position="165"/>
    </location>
</feature>
<comment type="caution">
    <text evidence="2">The sequence shown here is derived from an EMBL/GenBank/DDBJ whole genome shotgun (WGS) entry which is preliminary data.</text>
</comment>
<sequence length="185" mass="20598">MESIPSRYRNEETMLTGTIIINKKWIDEIMTAQESQIAAHNFLAFAKMLHECGHIFTPFVMSQLGCPTLDKFRIESTSTDRYGLATPQKLREMLKEENNNESPLNSSASSVSSSSVATPISSPLQQKRRVSLGLVQMETPCIIYGDENSDYRRSSTPSSSASPSIDSEDDNEIEVSCTACSRHDH</sequence>
<evidence type="ECO:0000313" key="3">
    <source>
        <dbReference type="EMBL" id="CAF4446780.1"/>
    </source>
</evidence>
<dbReference type="EMBL" id="CAJNOQ010031400">
    <property type="protein sequence ID" value="CAF1579912.1"/>
    <property type="molecule type" value="Genomic_DNA"/>
</dbReference>
<gene>
    <name evidence="2" type="ORF">GPM918_LOCUS41005</name>
    <name evidence="3" type="ORF">SRO942_LOCUS42006</name>
</gene>
<accession>A0A815Z9I5</accession>
<evidence type="ECO:0000313" key="2">
    <source>
        <dbReference type="EMBL" id="CAF1579912.1"/>
    </source>
</evidence>
<evidence type="ECO:0000313" key="4">
    <source>
        <dbReference type="Proteomes" id="UP000663829"/>
    </source>
</evidence>
<feature type="region of interest" description="Disordered" evidence="1">
    <location>
        <begin position="96"/>
        <end position="122"/>
    </location>
</feature>
<feature type="region of interest" description="Disordered" evidence="1">
    <location>
        <begin position="146"/>
        <end position="185"/>
    </location>
</feature>
<proteinExistence type="predicted"/>
<dbReference type="OrthoDB" id="10640972at2759"/>
<reference evidence="2" key="1">
    <citation type="submission" date="2021-02" db="EMBL/GenBank/DDBJ databases">
        <authorList>
            <person name="Nowell W R."/>
        </authorList>
    </citation>
    <scope>NUCLEOTIDE SEQUENCE</scope>
</reference>
<name>A0A815Z9I5_9BILA</name>
<dbReference type="Proteomes" id="UP000681722">
    <property type="component" value="Unassembled WGS sequence"/>
</dbReference>
<protein>
    <submittedName>
        <fullName evidence="2">Uncharacterized protein</fullName>
    </submittedName>
</protein>
<evidence type="ECO:0000256" key="1">
    <source>
        <dbReference type="SAM" id="MobiDB-lite"/>
    </source>
</evidence>
<dbReference type="AlphaFoldDB" id="A0A815Z9I5"/>
<keyword evidence="4" id="KW-1185">Reference proteome</keyword>
<feature type="compositionally biased region" description="Low complexity" evidence="1">
    <location>
        <begin position="100"/>
        <end position="122"/>
    </location>
</feature>